<dbReference type="InterPro" id="IPR006660">
    <property type="entry name" value="Arsenate_reductase-like"/>
</dbReference>
<evidence type="ECO:0000256" key="1">
    <source>
        <dbReference type="ARBA" id="ARBA00007198"/>
    </source>
</evidence>
<dbReference type="InterPro" id="IPR006504">
    <property type="entry name" value="Tscrpt_reg_Spx/MgsR"/>
</dbReference>
<dbReference type="SUPFAM" id="SSF52833">
    <property type="entry name" value="Thioredoxin-like"/>
    <property type="match status" value="1"/>
</dbReference>
<protein>
    <submittedName>
        <fullName evidence="3">Transcriptional regulator, Spx/MgsR family</fullName>
    </submittedName>
</protein>
<dbReference type="AlphaFoldDB" id="A0A1I0CJH0"/>
<reference evidence="4" key="1">
    <citation type="submission" date="2016-10" db="EMBL/GenBank/DDBJ databases">
        <authorList>
            <person name="Varghese N."/>
            <person name="Submissions S."/>
        </authorList>
    </citation>
    <scope>NUCLEOTIDE SEQUENCE [LARGE SCALE GENOMIC DNA]</scope>
    <source>
        <strain evidence="4">DSM 18579</strain>
    </source>
</reference>
<dbReference type="Proteomes" id="UP000242642">
    <property type="component" value="Unassembled WGS sequence"/>
</dbReference>
<dbReference type="PROSITE" id="PS51353">
    <property type="entry name" value="ARSC"/>
    <property type="match status" value="1"/>
</dbReference>
<evidence type="ECO:0000313" key="3">
    <source>
        <dbReference type="EMBL" id="SET19313.1"/>
    </source>
</evidence>
<gene>
    <name evidence="3" type="ORF">SAMN02583745_01624</name>
</gene>
<proteinExistence type="inferred from homology"/>
<sequence>MNKFKITIYGIKNCDKIKKAKTWLELQDIGYTFVDYRKDGISDEFLQRQIEKIGVDSLINKRGTTWRNLSETDKSNLDNIDHAVNLLKTYPALIKRPLLIANPIADEPTIKLLGFSAKQYLNFFNELFTKTSPSHSMNMKKGIA</sequence>
<organism evidence="3 4">
    <name type="scientific">Thorsellia anophelis DSM 18579</name>
    <dbReference type="NCBI Taxonomy" id="1123402"/>
    <lineage>
        <taxon>Bacteria</taxon>
        <taxon>Pseudomonadati</taxon>
        <taxon>Pseudomonadota</taxon>
        <taxon>Gammaproteobacteria</taxon>
        <taxon>Enterobacterales</taxon>
        <taxon>Thorselliaceae</taxon>
        <taxon>Thorsellia</taxon>
    </lineage>
</organism>
<evidence type="ECO:0000256" key="2">
    <source>
        <dbReference type="PROSITE-ProRule" id="PRU01282"/>
    </source>
</evidence>
<dbReference type="NCBIfam" id="TIGR01617">
    <property type="entry name" value="arsC_related"/>
    <property type="match status" value="1"/>
</dbReference>
<dbReference type="PANTHER" id="PTHR30041">
    <property type="entry name" value="ARSENATE REDUCTASE"/>
    <property type="match status" value="1"/>
</dbReference>
<evidence type="ECO:0000313" key="4">
    <source>
        <dbReference type="Proteomes" id="UP000242642"/>
    </source>
</evidence>
<dbReference type="STRING" id="1123402.SAMN02583745_01624"/>
<dbReference type="NCBIfam" id="NF008107">
    <property type="entry name" value="PRK10853.1"/>
    <property type="match status" value="1"/>
</dbReference>
<dbReference type="Gene3D" id="3.40.30.10">
    <property type="entry name" value="Glutaredoxin"/>
    <property type="match status" value="1"/>
</dbReference>
<dbReference type="Pfam" id="PF03960">
    <property type="entry name" value="ArsC"/>
    <property type="match status" value="1"/>
</dbReference>
<name>A0A1I0CJH0_9GAMM</name>
<comment type="similarity">
    <text evidence="1 2">Belongs to the ArsC family.</text>
</comment>
<dbReference type="InterPro" id="IPR036249">
    <property type="entry name" value="Thioredoxin-like_sf"/>
</dbReference>
<dbReference type="OrthoDB" id="9803749at2"/>
<accession>A0A1I0CJH0</accession>
<dbReference type="EMBL" id="FOHV01000011">
    <property type="protein sequence ID" value="SET19313.1"/>
    <property type="molecule type" value="Genomic_DNA"/>
</dbReference>
<keyword evidence="4" id="KW-1185">Reference proteome</keyword>
<dbReference type="RefSeq" id="WP_093319516.1">
    <property type="nucleotide sequence ID" value="NZ_FOHV01000011.1"/>
</dbReference>
<dbReference type="PANTHER" id="PTHR30041:SF8">
    <property type="entry name" value="PROTEIN YFFB"/>
    <property type="match status" value="1"/>
</dbReference>